<sequence>MGEHKTPSLRDKDEVYELLEASFTAGAWSLLDVCCMCASSKLLRSAWLQLLGQQPNPTWLVAAVADAAHARTTKLEARATAVVRWLLHSLPEARLAEHPSIPAGLLAIPRMPKHLAQELCRLGVKVPYKGIVAAARHRVPGVEVWITAKMYMGLASDIPKATKALYSAVSHMFNPKDAGWVFNSDVRDLLHLSINSIDSARPVNTRSLFNALDRTAELSTAETLELLPTAVERNHISVLGDILQCLETTSMDELTSEQLLPIITRAIVLDASGKYIACFQREARLQHLVVLPGAKQLPADAVAALINKVLEVSTANAPLHMLCELPAAMRISPAQLSSIVVAAAARGDFCSLQLLRAAPAFHQLQPAAVSAAVEAAVRAFSVASLGVLLRSRAAAAADDVLVPALVLTLTARADAPHPLVINICAASQQQILAALQLEAAMAAPAAPAAVAADLTARMLLLPAGMEAAVGLLLQDDHALQQQLDGVRCTPCSSNVELLQRLHTVLLPQLLQRVGNWDSQCNLSLLHLAGLVAGAVNEAGRQQQQQQKQ</sequence>
<dbReference type="Proteomes" id="UP000256970">
    <property type="component" value="Unassembled WGS sequence"/>
</dbReference>
<name>A0A383WCZ8_TETOB</name>
<organism evidence="1 2">
    <name type="scientific">Tetradesmus obliquus</name>
    <name type="common">Green alga</name>
    <name type="synonym">Acutodesmus obliquus</name>
    <dbReference type="NCBI Taxonomy" id="3088"/>
    <lineage>
        <taxon>Eukaryota</taxon>
        <taxon>Viridiplantae</taxon>
        <taxon>Chlorophyta</taxon>
        <taxon>core chlorophytes</taxon>
        <taxon>Chlorophyceae</taxon>
        <taxon>CS clade</taxon>
        <taxon>Sphaeropleales</taxon>
        <taxon>Scenedesmaceae</taxon>
        <taxon>Tetradesmus</taxon>
    </lineage>
</organism>
<reference evidence="1 2" key="1">
    <citation type="submission" date="2016-10" db="EMBL/GenBank/DDBJ databases">
        <authorList>
            <person name="Cai Z."/>
        </authorList>
    </citation>
    <scope>NUCLEOTIDE SEQUENCE [LARGE SCALE GENOMIC DNA]</scope>
</reference>
<dbReference type="EMBL" id="FNXT01001234">
    <property type="protein sequence ID" value="SZX75495.1"/>
    <property type="molecule type" value="Genomic_DNA"/>
</dbReference>
<dbReference type="AlphaFoldDB" id="A0A383WCZ8"/>
<gene>
    <name evidence="1" type="ORF">BQ4739_LOCUS15784</name>
</gene>
<evidence type="ECO:0000313" key="2">
    <source>
        <dbReference type="Proteomes" id="UP000256970"/>
    </source>
</evidence>
<evidence type="ECO:0000313" key="1">
    <source>
        <dbReference type="EMBL" id="SZX75495.1"/>
    </source>
</evidence>
<accession>A0A383WCZ8</accession>
<proteinExistence type="predicted"/>
<keyword evidence="2" id="KW-1185">Reference proteome</keyword>
<protein>
    <submittedName>
        <fullName evidence="1">Uncharacterized protein</fullName>
    </submittedName>
</protein>